<feature type="compositionally biased region" description="Low complexity" evidence="8">
    <location>
        <begin position="1118"/>
        <end position="1132"/>
    </location>
</feature>
<dbReference type="InterPro" id="IPR011009">
    <property type="entry name" value="Kinase-like_dom_sf"/>
</dbReference>
<dbReference type="InterPro" id="IPR011992">
    <property type="entry name" value="EF-hand-dom_pair"/>
</dbReference>
<dbReference type="FunFam" id="3.30.200.20:FF:000042">
    <property type="entry name" value="Aurora kinase A"/>
    <property type="match status" value="1"/>
</dbReference>
<feature type="compositionally biased region" description="Low complexity" evidence="8">
    <location>
        <begin position="1552"/>
        <end position="1568"/>
    </location>
</feature>
<feature type="compositionally biased region" description="Low complexity" evidence="8">
    <location>
        <begin position="1475"/>
        <end position="1501"/>
    </location>
</feature>
<feature type="compositionally biased region" description="Low complexity" evidence="8">
    <location>
        <begin position="840"/>
        <end position="855"/>
    </location>
</feature>
<feature type="compositionally biased region" description="Low complexity" evidence="8">
    <location>
        <begin position="1390"/>
        <end position="1431"/>
    </location>
</feature>
<feature type="compositionally biased region" description="Polar residues" evidence="8">
    <location>
        <begin position="130"/>
        <end position="139"/>
    </location>
</feature>
<evidence type="ECO:0000256" key="6">
    <source>
        <dbReference type="ARBA" id="ARBA00022840"/>
    </source>
</evidence>
<dbReference type="GO" id="GO:0005509">
    <property type="term" value="F:calcium ion binding"/>
    <property type="evidence" value="ECO:0007669"/>
    <property type="project" value="InterPro"/>
</dbReference>
<dbReference type="GO" id="GO:0005524">
    <property type="term" value="F:ATP binding"/>
    <property type="evidence" value="ECO:0007669"/>
    <property type="project" value="UniProtKB-UniRule"/>
</dbReference>
<dbReference type="PROSITE" id="PS00018">
    <property type="entry name" value="EF_HAND_1"/>
    <property type="match status" value="4"/>
</dbReference>
<dbReference type="CDD" id="cd05117">
    <property type="entry name" value="STKc_CAMK"/>
    <property type="match status" value="1"/>
</dbReference>
<accession>A0AAD3DWK3</accession>
<comment type="caution">
    <text evidence="11">The sequence shown here is derived from an EMBL/GenBank/DDBJ whole genome shotgun (WGS) entry which is preliminary data.</text>
</comment>
<keyword evidence="3 7" id="KW-0547">Nucleotide-binding</keyword>
<dbReference type="PANTHER" id="PTHR24349">
    <property type="entry name" value="SERINE/THREONINE-PROTEIN KINASE"/>
    <property type="match status" value="1"/>
</dbReference>
<evidence type="ECO:0000256" key="5">
    <source>
        <dbReference type="ARBA" id="ARBA00022837"/>
    </source>
</evidence>
<proteinExistence type="predicted"/>
<evidence type="ECO:0000256" key="2">
    <source>
        <dbReference type="ARBA" id="ARBA00022679"/>
    </source>
</evidence>
<dbReference type="GO" id="GO:0004674">
    <property type="term" value="F:protein serine/threonine kinase activity"/>
    <property type="evidence" value="ECO:0007669"/>
    <property type="project" value="UniProtKB-KW"/>
</dbReference>
<dbReference type="Gene3D" id="1.10.238.10">
    <property type="entry name" value="EF-hand"/>
    <property type="match status" value="3"/>
</dbReference>
<feature type="domain" description="EF-hand" evidence="10">
    <location>
        <begin position="614"/>
        <end position="649"/>
    </location>
</feature>
<evidence type="ECO:0000256" key="8">
    <source>
        <dbReference type="SAM" id="MobiDB-lite"/>
    </source>
</evidence>
<feature type="compositionally biased region" description="Gly residues" evidence="8">
    <location>
        <begin position="1284"/>
        <end position="1300"/>
    </location>
</feature>
<evidence type="ECO:0000313" key="12">
    <source>
        <dbReference type="Proteomes" id="UP001054857"/>
    </source>
</evidence>
<dbReference type="SMART" id="SM00220">
    <property type="entry name" value="S_TKc"/>
    <property type="match status" value="1"/>
</dbReference>
<feature type="region of interest" description="Disordered" evidence="8">
    <location>
        <begin position="840"/>
        <end position="897"/>
    </location>
</feature>
<evidence type="ECO:0000259" key="9">
    <source>
        <dbReference type="PROSITE" id="PS50011"/>
    </source>
</evidence>
<dbReference type="SMART" id="SM00054">
    <property type="entry name" value="EFh"/>
    <property type="match status" value="4"/>
</dbReference>
<dbReference type="InterPro" id="IPR017441">
    <property type="entry name" value="Protein_kinase_ATP_BS"/>
</dbReference>
<feature type="compositionally biased region" description="Pro residues" evidence="8">
    <location>
        <begin position="869"/>
        <end position="878"/>
    </location>
</feature>
<dbReference type="PROSITE" id="PS50222">
    <property type="entry name" value="EF_HAND_2"/>
    <property type="match status" value="4"/>
</dbReference>
<dbReference type="InterPro" id="IPR002048">
    <property type="entry name" value="EF_hand_dom"/>
</dbReference>
<feature type="compositionally biased region" description="Low complexity" evidence="8">
    <location>
        <begin position="1301"/>
        <end position="1323"/>
    </location>
</feature>
<evidence type="ECO:0000256" key="4">
    <source>
        <dbReference type="ARBA" id="ARBA00022777"/>
    </source>
</evidence>
<feature type="compositionally biased region" description="Low complexity" evidence="8">
    <location>
        <begin position="994"/>
        <end position="1018"/>
    </location>
</feature>
<dbReference type="EMBL" id="BMAR01000023">
    <property type="protein sequence ID" value="GFR48452.1"/>
    <property type="molecule type" value="Genomic_DNA"/>
</dbReference>
<keyword evidence="4" id="KW-0418">Kinase</keyword>
<feature type="region of interest" description="Disordered" evidence="8">
    <location>
        <begin position="130"/>
        <end position="211"/>
    </location>
</feature>
<feature type="compositionally biased region" description="Pro residues" evidence="8">
    <location>
        <begin position="1054"/>
        <end position="1065"/>
    </location>
</feature>
<feature type="compositionally biased region" description="Polar residues" evidence="8">
    <location>
        <begin position="1363"/>
        <end position="1389"/>
    </location>
</feature>
<feature type="domain" description="EF-hand" evidence="10">
    <location>
        <begin position="568"/>
        <end position="603"/>
    </location>
</feature>
<protein>
    <recommendedName>
        <fullName evidence="13">Non-specific serine/threonine protein kinase</fullName>
    </recommendedName>
</protein>
<organism evidence="11 12">
    <name type="scientific">Astrephomene gubernaculifera</name>
    <dbReference type="NCBI Taxonomy" id="47775"/>
    <lineage>
        <taxon>Eukaryota</taxon>
        <taxon>Viridiplantae</taxon>
        <taxon>Chlorophyta</taxon>
        <taxon>core chlorophytes</taxon>
        <taxon>Chlorophyceae</taxon>
        <taxon>CS clade</taxon>
        <taxon>Chlamydomonadales</taxon>
        <taxon>Astrephomenaceae</taxon>
        <taxon>Astrephomene</taxon>
    </lineage>
</organism>
<evidence type="ECO:0000313" key="11">
    <source>
        <dbReference type="EMBL" id="GFR48452.1"/>
    </source>
</evidence>
<dbReference type="CDD" id="cd00051">
    <property type="entry name" value="EFh"/>
    <property type="match status" value="1"/>
</dbReference>
<dbReference type="InterPro" id="IPR008271">
    <property type="entry name" value="Ser/Thr_kinase_AS"/>
</dbReference>
<feature type="domain" description="Protein kinase" evidence="9">
    <location>
        <begin position="246"/>
        <end position="522"/>
    </location>
</feature>
<dbReference type="Gene3D" id="1.10.510.10">
    <property type="entry name" value="Transferase(Phosphotransferase) domain 1"/>
    <property type="match status" value="1"/>
</dbReference>
<feature type="compositionally biased region" description="Low complexity" evidence="8">
    <location>
        <begin position="1640"/>
        <end position="1650"/>
    </location>
</feature>
<dbReference type="Pfam" id="PF00069">
    <property type="entry name" value="Pkinase"/>
    <property type="match status" value="1"/>
</dbReference>
<reference evidence="11 12" key="1">
    <citation type="journal article" date="2021" name="Sci. Rep.">
        <title>Genome sequencing of the multicellular alga Astrephomene provides insights into convergent evolution of germ-soma differentiation.</title>
        <authorList>
            <person name="Yamashita S."/>
            <person name="Yamamoto K."/>
            <person name="Matsuzaki R."/>
            <person name="Suzuki S."/>
            <person name="Yamaguchi H."/>
            <person name="Hirooka S."/>
            <person name="Minakuchi Y."/>
            <person name="Miyagishima S."/>
            <person name="Kawachi M."/>
            <person name="Toyoda A."/>
            <person name="Nozaki H."/>
        </authorList>
    </citation>
    <scope>NUCLEOTIDE SEQUENCE [LARGE SCALE GENOMIC DNA]</scope>
    <source>
        <strain evidence="11 12">NIES-4017</strain>
    </source>
</reference>
<dbReference type="FunFam" id="1.10.510.10:FF:000571">
    <property type="entry name" value="Maternal embryonic leucine zipper kinase"/>
    <property type="match status" value="1"/>
</dbReference>
<dbReference type="PROSITE" id="PS00107">
    <property type="entry name" value="PROTEIN_KINASE_ATP"/>
    <property type="match status" value="1"/>
</dbReference>
<feature type="compositionally biased region" description="Acidic residues" evidence="8">
    <location>
        <begin position="756"/>
        <end position="768"/>
    </location>
</feature>
<feature type="region of interest" description="Disordered" evidence="8">
    <location>
        <begin position="1528"/>
        <end position="1650"/>
    </location>
</feature>
<feature type="region of interest" description="Disordered" evidence="8">
    <location>
        <begin position="1255"/>
        <end position="1503"/>
    </location>
</feature>
<feature type="region of interest" description="Disordered" evidence="8">
    <location>
        <begin position="756"/>
        <end position="801"/>
    </location>
</feature>
<sequence>MGGCGSRVRVTRDGCAEFGAPAYTTFTTESGSNQKTPSISRIAWDEHTTFLTEVKARGEEAFAADADSVREERDSALAGDLCLPSSSSKGSSSRIQARDEDCDKQLASGLATPCDKHFVNSMASNYSSAQRAGCNTASPPASIETPKQRSEVPSSTNKHNCQDAYASPTAGAAAARAQKPACGDAADVRHQHRPATPSPPQHDNTVSVTTPPSPKIAGNGATAPAVSAEAGVQWVIRPGPPIESVYKLGDVLGKGSFGVVRSARHLVTGCEVAVKSIRKSLLGAADVSSLRREVEILHHLAGHPHISQLLGVFEEAGQLHLVLELYKGGDLFDAIIGVGRHSERAAADVMRVVLAAISYCHAMGVAHRDIKPENFMLTADTSAAQQQQQHSPPAGPRVAEGARLKLIDFGLSAFCTDTSPLTDIVGTSYYVAPEVLTGRYGRAADVWSAGVILHIMLTGYAPFDGKNDEEILRAVRKNKLDLASDPVWSSISREGTELLAAMLNRDPGKRATADQLLSLPWLGRSASSCTAPTGPLPGVVSERLRRFARMHSFKKEARRVVAGMMRSEEVAGLVAQFRGLDADRDGKLSLTELKHGLARQEFRGLAFGGVSAPLEDGELRRLIKRTDLNGDGALDESEFLGAVLPAAAINRQAQKTLTAAAVAAAAAVSRPGSASVAAAALVAADSGDSNPIAAAFRYFDADRSGHISMGELRRALAAHHPSGRGPDLRALFGRVDRDADGRISYPEFVHMMLQDVEDEEEEEEEEGGGEGGGGGRQQQPPQPQLLPPRQSGAGGSSGVQAGVGVQAPSAVAIVGDVGKKPLPPQAPKLPLPTSATAAAATAADNSTSSNKSSGSRIMSVYGSCTPAPAQAPPAPPASESPVGAPGRGRSRGPATSAWAAGAAAGFSSDKAAAATPGGAAGAGAGAAGLRLPPRSLLSRGGVAVPGGPVSRASTGALQPPGGCTSPLDWWCDECGEGGGSGGEEEEEEADGRTGEAVTAAARRAAAAGGVRPAAPAAGLRGGGAAAAAAPPAPLPSPRVIHYHPQQQQQQQAMPHPPPSPPPLSPTPQQQQQAAARSSASGARPQPQTPAGGQLGGLPGIGAPPTCPDPRFARLSDRGPGSNASSASNNRGSSGAGSGGMDKPDSGSGGPLLPQEEACSFGSSGTAAAPLGGSAAPTARFVCRPHPPSPPLQHYPQQQQQHQHYGLPAPPTADARSRRHSVGGAIAVPPPPPASYTRGAVAVAVAAGSSPEAAEVALLDSPQHPMRGSLPSGRGFTQPGMYDNAGGGGGTGSGAAGGGVGTASVSLSGAAVTRPGGNNPQQSPQPSPTAGYQPSSSSSSQQQQQRASRRPPQLQPLRLPQTAAGEQTATPLSSGFNWSLTPSTPRTARNSTTGMSPAPAASPASARSPLLAPTPAAAAATSPSTAGFSSTPRQPPLYELAACSTPDGGNPLLPCVGPMSASRARRQSTGSSTAWPMLPLQPQQQVGGPQPQQGLPLQPLTPRSVPIHALSPRLSAAMPAGVAAAAVALHDGGSPVGQPHSQHNSTQQGQGGPQHQQQGQGQQTPPSGQRRSRGRRVTLMGMEELQVSPRLGAGADVEVEVSRSSVPEGSAAGGGRAGGRFAGLVAPASPPLMGWSAASPQQQQGQQRYMA</sequence>
<keyword evidence="2" id="KW-0808">Transferase</keyword>
<keyword evidence="5" id="KW-0106">Calcium</keyword>
<keyword evidence="12" id="KW-1185">Reference proteome</keyword>
<dbReference type="Pfam" id="PF13499">
    <property type="entry name" value="EF-hand_7"/>
    <property type="match status" value="2"/>
</dbReference>
<feature type="compositionally biased region" description="Low complexity" evidence="8">
    <location>
        <begin position="164"/>
        <end position="181"/>
    </location>
</feature>
<feature type="domain" description="EF-hand" evidence="10">
    <location>
        <begin position="687"/>
        <end position="722"/>
    </location>
</feature>
<dbReference type="Gene3D" id="3.30.200.20">
    <property type="entry name" value="Phosphorylase Kinase, domain 1"/>
    <property type="match status" value="1"/>
</dbReference>
<evidence type="ECO:0000256" key="7">
    <source>
        <dbReference type="PROSITE-ProRule" id="PRU10141"/>
    </source>
</evidence>
<keyword evidence="6 7" id="KW-0067">ATP-binding</keyword>
<dbReference type="SUPFAM" id="SSF56112">
    <property type="entry name" value="Protein kinase-like (PK-like)"/>
    <property type="match status" value="1"/>
</dbReference>
<feature type="binding site" evidence="7">
    <location>
        <position position="279"/>
    </location>
    <ligand>
        <name>ATP</name>
        <dbReference type="ChEBI" id="CHEBI:30616"/>
    </ligand>
</feature>
<evidence type="ECO:0000256" key="1">
    <source>
        <dbReference type="ARBA" id="ARBA00022527"/>
    </source>
</evidence>
<dbReference type="InterPro" id="IPR050205">
    <property type="entry name" value="CDPK_Ser/Thr_kinases"/>
</dbReference>
<feature type="compositionally biased region" description="Low complexity" evidence="8">
    <location>
        <begin position="1332"/>
        <end position="1360"/>
    </location>
</feature>
<dbReference type="Proteomes" id="UP001054857">
    <property type="component" value="Unassembled WGS sequence"/>
</dbReference>
<feature type="domain" description="EF-hand" evidence="10">
    <location>
        <begin position="723"/>
        <end position="758"/>
    </location>
</feature>
<keyword evidence="1" id="KW-0723">Serine/threonine-protein kinase</keyword>
<dbReference type="PROSITE" id="PS50011">
    <property type="entry name" value="PROTEIN_KINASE_DOM"/>
    <property type="match status" value="1"/>
</dbReference>
<feature type="compositionally biased region" description="Low complexity" evidence="8">
    <location>
        <begin position="1066"/>
        <end position="1091"/>
    </location>
</feature>
<feature type="region of interest" description="Disordered" evidence="8">
    <location>
        <begin position="80"/>
        <end position="100"/>
    </location>
</feature>
<name>A0AAD3DWK3_9CHLO</name>
<gene>
    <name evidence="11" type="ORF">Agub_g10354</name>
</gene>
<feature type="region of interest" description="Disordered" evidence="8">
    <location>
        <begin position="970"/>
        <end position="1235"/>
    </location>
</feature>
<feature type="compositionally biased region" description="Low complexity" evidence="8">
    <location>
        <begin position="1193"/>
        <end position="1206"/>
    </location>
</feature>
<dbReference type="SUPFAM" id="SSF47473">
    <property type="entry name" value="EF-hand"/>
    <property type="match status" value="1"/>
</dbReference>
<feature type="compositionally biased region" description="Gly residues" evidence="8">
    <location>
        <begin position="1610"/>
        <end position="1620"/>
    </location>
</feature>
<dbReference type="InterPro" id="IPR000719">
    <property type="entry name" value="Prot_kinase_dom"/>
</dbReference>
<dbReference type="InterPro" id="IPR018247">
    <property type="entry name" value="EF_Hand_1_Ca_BS"/>
</dbReference>
<evidence type="ECO:0000259" key="10">
    <source>
        <dbReference type="PROSITE" id="PS50222"/>
    </source>
</evidence>
<evidence type="ECO:0000256" key="3">
    <source>
        <dbReference type="ARBA" id="ARBA00022741"/>
    </source>
</evidence>
<dbReference type="PROSITE" id="PS00108">
    <property type="entry name" value="PROTEIN_KINASE_ST"/>
    <property type="match status" value="1"/>
</dbReference>
<feature type="compositionally biased region" description="Polar residues" evidence="8">
    <location>
        <begin position="201"/>
        <end position="210"/>
    </location>
</feature>
<feature type="compositionally biased region" description="Low complexity" evidence="8">
    <location>
        <begin position="1044"/>
        <end position="1053"/>
    </location>
</feature>
<evidence type="ECO:0008006" key="13">
    <source>
        <dbReference type="Google" id="ProtNLM"/>
    </source>
</evidence>